<evidence type="ECO:0000313" key="1">
    <source>
        <dbReference type="EMBL" id="ERJ93154.1"/>
    </source>
</evidence>
<evidence type="ECO:0000313" key="2">
    <source>
        <dbReference type="Proteomes" id="UP000016649"/>
    </source>
</evidence>
<name>A0ABN0NYJ4_TRELE</name>
<reference evidence="1 2" key="1">
    <citation type="submission" date="2013-08" db="EMBL/GenBank/DDBJ databases">
        <authorList>
            <person name="Weinstock G."/>
            <person name="Sodergren E."/>
            <person name="Wylie T."/>
            <person name="Fulton L."/>
            <person name="Fulton R."/>
            <person name="Fronick C."/>
            <person name="O'Laughlin M."/>
            <person name="Godfrey J."/>
            <person name="Miner T."/>
            <person name="Herter B."/>
            <person name="Appelbaum E."/>
            <person name="Cordes M."/>
            <person name="Lek S."/>
            <person name="Wollam A."/>
            <person name="Pepin K.H."/>
            <person name="Palsikar V.B."/>
            <person name="Mitreva M."/>
            <person name="Wilson R.K."/>
        </authorList>
    </citation>
    <scope>NUCLEOTIDE SEQUENCE [LARGE SCALE GENOMIC DNA]</scope>
    <source>
        <strain evidence="1 2">ATCC 700332</strain>
    </source>
</reference>
<dbReference type="Proteomes" id="UP000016649">
    <property type="component" value="Unassembled WGS sequence"/>
</dbReference>
<sequence length="487" mass="55210">MRSAFNLQHKNADTVVMSVSPDFEKKLYAAEAEKAIWYDTTLLPKLTDEYRNYRAVVNTIMSMLLKKGLIQDDPYKLDKKIADITVPDSTDFKENERTSVLGTRLSEYESSLEYLCNYFKFSVENLTIECIRKLVSLNNYIVWNALMGTSANQINRALGEMLTSIKMGSNNLSVGVLNDSISFASKSLAKINSILKDLTEFKKEQYKIAVRKTVLDNPSFANERANLTPANGVQAIKKHFVSGMGKQPFYTELIEELVREESSADSPQLCSALLEKMRISCQKTENEKPGVNTKLLLLEAIQIFAALSPQLNIIAPKLEENHHLLKSEHSGIWDRFKTLLRKAFHLNEKPVEYKLKIRDAATQTVKNLTVNFNDFVESLARRSRLYASFGIPKSSSVQKIASMDEKTILDYVQRQLSECHSMQTTLGGLDEFFKASVTLLNRSKVKGIQIELTTVKNTLIKINQRKAEYLSVISEREQMKKLGVSNV</sequence>
<gene>
    <name evidence="1" type="ORF">HMPREF9193_01154</name>
</gene>
<accession>A0ABN0NYJ4</accession>
<comment type="caution">
    <text evidence="1">The sequence shown here is derived from an EMBL/GenBank/DDBJ whole genome shotgun (WGS) entry which is preliminary data.</text>
</comment>
<dbReference type="EMBL" id="AWVH01000030">
    <property type="protein sequence ID" value="ERJ93154.1"/>
    <property type="molecule type" value="Genomic_DNA"/>
</dbReference>
<organism evidence="1 2">
    <name type="scientific">Treponema lecithinolyticum ATCC 700332</name>
    <dbReference type="NCBI Taxonomy" id="1321815"/>
    <lineage>
        <taxon>Bacteria</taxon>
        <taxon>Pseudomonadati</taxon>
        <taxon>Spirochaetota</taxon>
        <taxon>Spirochaetia</taxon>
        <taxon>Spirochaetales</taxon>
        <taxon>Treponemataceae</taxon>
        <taxon>Treponema</taxon>
    </lineage>
</organism>
<protein>
    <submittedName>
        <fullName evidence="1">Uncharacterized protein</fullName>
    </submittedName>
</protein>
<keyword evidence="2" id="KW-1185">Reference proteome</keyword>
<proteinExistence type="predicted"/>